<dbReference type="Gene3D" id="3.40.50.300">
    <property type="entry name" value="P-loop containing nucleotide triphosphate hydrolases"/>
    <property type="match status" value="1"/>
</dbReference>
<dbReference type="EMBL" id="JAQZAO010000013">
    <property type="protein sequence ID" value="MDD7968487.1"/>
    <property type="molecule type" value="Genomic_DNA"/>
</dbReference>
<comment type="caution">
    <text evidence="1">The sequence shown here is derived from an EMBL/GenBank/DDBJ whole genome shotgun (WGS) entry which is preliminary data.</text>
</comment>
<dbReference type="SUPFAM" id="SSF52540">
    <property type="entry name" value="P-loop containing nucleoside triphosphate hydrolases"/>
    <property type="match status" value="1"/>
</dbReference>
<accession>A0ABT5T044</accession>
<sequence length="194" mass="21510">MTTSRTFADHLASLPPSAGTTILVGIDGFSGAGKTALAGELAEHEDVTVVSIEEFYLGWEGLAAAPGRVLDGLVAPLRRGGTPCWRPWDWEHEREGPEQERPVTTRVVALEGCGAGARSLRHHHALTVWVDADPPERERRLRTREDWPLYAPHRDAWRRTEQALAEREGLPGAADVIVRRHPDGSLDIRTSRHR</sequence>
<evidence type="ECO:0008006" key="3">
    <source>
        <dbReference type="Google" id="ProtNLM"/>
    </source>
</evidence>
<keyword evidence="2" id="KW-1185">Reference proteome</keyword>
<name>A0ABT5T044_9PSEU</name>
<reference evidence="1 2" key="1">
    <citation type="submission" date="2023-02" db="EMBL/GenBank/DDBJ databases">
        <title>Genome sequencing required for Actinomycetospora new species description.</title>
        <authorList>
            <person name="Saimee Y."/>
            <person name="Duangmal K."/>
        </authorList>
    </citation>
    <scope>NUCLEOTIDE SEQUENCE [LARGE SCALE GENOMIC DNA]</scope>
    <source>
        <strain evidence="1 2">DW7H6</strain>
    </source>
</reference>
<evidence type="ECO:0000313" key="2">
    <source>
        <dbReference type="Proteomes" id="UP001300763"/>
    </source>
</evidence>
<dbReference type="RefSeq" id="WP_274203020.1">
    <property type="nucleotide sequence ID" value="NZ_JAQZAO010000013.1"/>
</dbReference>
<evidence type="ECO:0000313" key="1">
    <source>
        <dbReference type="EMBL" id="MDD7968487.1"/>
    </source>
</evidence>
<organism evidence="1 2">
    <name type="scientific">Actinomycetospora lemnae</name>
    <dbReference type="NCBI Taxonomy" id="3019891"/>
    <lineage>
        <taxon>Bacteria</taxon>
        <taxon>Bacillati</taxon>
        <taxon>Actinomycetota</taxon>
        <taxon>Actinomycetes</taxon>
        <taxon>Pseudonocardiales</taxon>
        <taxon>Pseudonocardiaceae</taxon>
        <taxon>Actinomycetospora</taxon>
    </lineage>
</organism>
<dbReference type="InterPro" id="IPR027417">
    <property type="entry name" value="P-loop_NTPase"/>
</dbReference>
<gene>
    <name evidence="1" type="ORF">PGB27_24350</name>
</gene>
<proteinExistence type="predicted"/>
<dbReference type="Proteomes" id="UP001300763">
    <property type="component" value="Unassembled WGS sequence"/>
</dbReference>
<protein>
    <recommendedName>
        <fullName evidence="3">Uridine kinase</fullName>
    </recommendedName>
</protein>